<evidence type="ECO:0000256" key="7">
    <source>
        <dbReference type="ARBA" id="ARBA00023163"/>
    </source>
</evidence>
<evidence type="ECO:0000256" key="15">
    <source>
        <dbReference type="SAM" id="MobiDB-lite"/>
    </source>
</evidence>
<dbReference type="InterPro" id="IPR013194">
    <property type="entry name" value="HDAC_interact_dom"/>
</dbReference>
<keyword evidence="2" id="KW-0678">Repressor</keyword>
<feature type="compositionally biased region" description="Low complexity" evidence="15">
    <location>
        <begin position="763"/>
        <end position="772"/>
    </location>
</feature>
<dbReference type="PANTHER" id="PTHR12346:SF1">
    <property type="entry name" value="PAIRED AMPHIPATHIC HELIX PROTEIN SIN3B"/>
    <property type="match status" value="1"/>
</dbReference>
<evidence type="ECO:0000256" key="5">
    <source>
        <dbReference type="ARBA" id="ARBA00022843"/>
    </source>
</evidence>
<proteinExistence type="predicted"/>
<feature type="region of interest" description="Disordered" evidence="15">
    <location>
        <begin position="145"/>
        <end position="209"/>
    </location>
</feature>
<evidence type="ECO:0000256" key="14">
    <source>
        <dbReference type="PROSITE-ProRule" id="PRU00810"/>
    </source>
</evidence>
<reference evidence="17" key="1">
    <citation type="submission" date="2016-05" db="EMBL/GenBank/DDBJ databases">
        <authorList>
            <person name="Lavstsen T."/>
            <person name="Jespersen J.S."/>
        </authorList>
    </citation>
    <scope>NUCLEOTIDE SEQUENCE</scope>
    <source>
        <tissue evidence="17">Brain</tissue>
    </source>
</reference>
<feature type="compositionally biased region" description="Low complexity" evidence="15">
    <location>
        <begin position="804"/>
        <end position="814"/>
    </location>
</feature>
<evidence type="ECO:0000256" key="10">
    <source>
        <dbReference type="ARBA" id="ARBA00061899"/>
    </source>
</evidence>
<evidence type="ECO:0000256" key="11">
    <source>
        <dbReference type="ARBA" id="ARBA00068511"/>
    </source>
</evidence>
<comment type="function">
    <text evidence="9">Acts as a transcriptional repressor. Interacts with MXI1 to repress MYC responsive genes and antagonize MYC oncogenic activities. Interacts with MAD-MAX heterodimers by binding to MAD. The heterodimer then represses transcription by tethering SIN3B to DNA. Also forms a complex with FOXK1 which represses transcription. With FOXK1, regulates cell cycle progression probably by repressing cell cycle inhibitor genes expression. As part of the SIN3B complex represses transcription and counteracts the histone acetyltransferase activity of EP300 through the recognition H3K27ac marks by PHF12 and the activity of the histone deacetylase HDAC2. SIN3B complex is recruited downstream of the constitutively active genes transcriptional start sites through interaction with histones and mitigates histone acetylation and RNA polymerase II progression within transcribed regions contributing to the regulation of transcription.</text>
</comment>
<organism evidence="17">
    <name type="scientific">Nothobranchius korthausae</name>
    <dbReference type="NCBI Taxonomy" id="1143690"/>
    <lineage>
        <taxon>Eukaryota</taxon>
        <taxon>Metazoa</taxon>
        <taxon>Chordata</taxon>
        <taxon>Craniata</taxon>
        <taxon>Vertebrata</taxon>
        <taxon>Euteleostomi</taxon>
        <taxon>Actinopterygii</taxon>
        <taxon>Neopterygii</taxon>
        <taxon>Teleostei</taxon>
        <taxon>Neoteleostei</taxon>
        <taxon>Acanthomorphata</taxon>
        <taxon>Ovalentaria</taxon>
        <taxon>Atherinomorphae</taxon>
        <taxon>Cyprinodontiformes</taxon>
        <taxon>Nothobranchiidae</taxon>
        <taxon>Nothobranchius</taxon>
    </lineage>
</organism>
<dbReference type="InterPro" id="IPR039774">
    <property type="entry name" value="Sin3-like"/>
</dbReference>
<dbReference type="Pfam" id="PF16879">
    <property type="entry name" value="Sin3a_C"/>
    <property type="match status" value="1"/>
</dbReference>
<dbReference type="InterPro" id="IPR003822">
    <property type="entry name" value="PAH"/>
</dbReference>
<keyword evidence="6" id="KW-0805">Transcription regulation</keyword>
<feature type="compositionally biased region" description="Polar residues" evidence="15">
    <location>
        <begin position="191"/>
        <end position="208"/>
    </location>
</feature>
<evidence type="ECO:0000256" key="2">
    <source>
        <dbReference type="ARBA" id="ARBA00022491"/>
    </source>
</evidence>
<dbReference type="PROSITE" id="PS51477">
    <property type="entry name" value="PAH"/>
    <property type="match status" value="3"/>
</dbReference>
<accession>A0A1A8HFU8</accession>
<evidence type="ECO:0000256" key="6">
    <source>
        <dbReference type="ARBA" id="ARBA00023015"/>
    </source>
</evidence>
<evidence type="ECO:0000313" key="17">
    <source>
        <dbReference type="EMBL" id="SBQ81545.1"/>
    </source>
</evidence>
<dbReference type="FunFam" id="1.20.1160.11:FF:000002">
    <property type="entry name" value="Paired amphipathic helix protein SIN3"/>
    <property type="match status" value="1"/>
</dbReference>
<evidence type="ECO:0000256" key="8">
    <source>
        <dbReference type="ARBA" id="ARBA00023242"/>
    </source>
</evidence>
<feature type="compositionally biased region" description="Acidic residues" evidence="15">
    <location>
        <begin position="743"/>
        <end position="757"/>
    </location>
</feature>
<evidence type="ECO:0000259" key="16">
    <source>
        <dbReference type="SMART" id="SM00761"/>
    </source>
</evidence>
<feature type="domain" description="Histone deacetylase interacting" evidence="16">
    <location>
        <begin position="450"/>
        <end position="550"/>
    </location>
</feature>
<dbReference type="Pfam" id="PF08295">
    <property type="entry name" value="Sin3_corepress"/>
    <property type="match status" value="1"/>
</dbReference>
<dbReference type="Pfam" id="PF02671">
    <property type="entry name" value="PAH"/>
    <property type="match status" value="3"/>
</dbReference>
<keyword evidence="7" id="KW-0804">Transcription</keyword>
<feature type="compositionally biased region" description="Low complexity" evidence="15">
    <location>
        <begin position="779"/>
        <end position="789"/>
    </location>
</feature>
<comment type="subcellular location">
    <subcellularLocation>
        <location evidence="1 14">Nucleus</location>
    </subcellularLocation>
</comment>
<dbReference type="InterPro" id="IPR036600">
    <property type="entry name" value="PAH_sf"/>
</dbReference>
<evidence type="ECO:0000256" key="12">
    <source>
        <dbReference type="ARBA" id="ARBA00075095"/>
    </source>
</evidence>
<feature type="compositionally biased region" description="Low complexity" evidence="15">
    <location>
        <begin position="180"/>
        <end position="190"/>
    </location>
</feature>
<keyword evidence="8 14" id="KW-0539">Nucleus</keyword>
<dbReference type="GO" id="GO:0003714">
    <property type="term" value="F:transcription corepressor activity"/>
    <property type="evidence" value="ECO:0007669"/>
    <property type="project" value="InterPro"/>
</dbReference>
<keyword evidence="5" id="KW-0832">Ubl conjugation</keyword>
<dbReference type="GO" id="GO:0000122">
    <property type="term" value="P:negative regulation of transcription by RNA polymerase II"/>
    <property type="evidence" value="ECO:0007669"/>
    <property type="project" value="TreeGrafter"/>
</dbReference>
<dbReference type="PANTHER" id="PTHR12346">
    <property type="entry name" value="SIN3B-RELATED"/>
    <property type="match status" value="1"/>
</dbReference>
<dbReference type="EMBL" id="HAEC01013328">
    <property type="protein sequence ID" value="SBQ81545.1"/>
    <property type="molecule type" value="Transcribed_RNA"/>
</dbReference>
<comment type="subunit">
    <text evidence="10">Component of the SIN3B complex, which includes SIN3B, HDAC2 or HDAC1, PHF12 and MORF4L1. Interacts with FOXK1/MNF, MXI, MAD, NCOR1 and SAP30. Interaction with SUDS3 enhances the interaction with HDAC1 to form a complex. Interacts with CRY1, HCFC1, MAD3, MAD4, MAEL, REST, RNF220 and SETDB1. Interacts with C6orf89. Interacts with MYT1L.</text>
</comment>
<dbReference type="SUPFAM" id="SSF47762">
    <property type="entry name" value="PAH2 domain"/>
    <property type="match status" value="3"/>
</dbReference>
<dbReference type="AlphaFoldDB" id="A0A1A8HFU8"/>
<gene>
    <name evidence="17" type="primary">SIN3B</name>
</gene>
<dbReference type="SMART" id="SM00761">
    <property type="entry name" value="HDAC_interact"/>
    <property type="match status" value="1"/>
</dbReference>
<dbReference type="FunFam" id="1.20.1160.11:FF:000001">
    <property type="entry name" value="Paired amphipathic helix protein Sin3"/>
    <property type="match status" value="1"/>
</dbReference>
<feature type="region of interest" description="Disordered" evidence="15">
    <location>
        <begin position="299"/>
        <end position="324"/>
    </location>
</feature>
<evidence type="ECO:0000256" key="1">
    <source>
        <dbReference type="ARBA" id="ARBA00004123"/>
    </source>
</evidence>
<name>A0A1A8HFU8_9TELE</name>
<feature type="region of interest" description="Disordered" evidence="15">
    <location>
        <begin position="742"/>
        <end position="863"/>
    </location>
</feature>
<evidence type="ECO:0000256" key="13">
    <source>
        <dbReference type="ARBA" id="ARBA00081273"/>
    </source>
</evidence>
<feature type="region of interest" description="Disordered" evidence="15">
    <location>
        <begin position="658"/>
        <end position="686"/>
    </location>
</feature>
<keyword evidence="4" id="KW-0677">Repeat</keyword>
<protein>
    <recommendedName>
        <fullName evidence="11">Paired amphipathic helix protein Sin3b</fullName>
    </recommendedName>
    <alternativeName>
        <fullName evidence="12">Histone deacetylase complex subunit Sin3b</fullName>
    </alternativeName>
    <alternativeName>
        <fullName evidence="13">Transcriptional corepressor Sin3b</fullName>
    </alternativeName>
</protein>
<dbReference type="FunFam" id="1.20.1160.11:FF:000005">
    <property type="entry name" value="SIN3 transcription regulator family member B"/>
    <property type="match status" value="1"/>
</dbReference>
<evidence type="ECO:0000256" key="9">
    <source>
        <dbReference type="ARBA" id="ARBA00054574"/>
    </source>
</evidence>
<sequence length="1274" mass="144375">MAKIQAHSAAKQINQIQDKPYVITQKQVQQQHFQKLKVEDALSYLDQVKIRFANDPGIYNKFLDIMKEFKSQSIDTPGVINRVSQLFHGHPDLVLGFNAFLPPGYRIEVPKNGMAFLQSPFSTQASPGQQGKSLTPSVAATSSTASVVHAEAGPAQTSEVKAASSDSISSTPTGPPEPPSRLSLPLTSREGQNQATTSSVSPPASETSPVEFDSAISYVNKIKNRFLDHPEIYRSFLEILHTYQKEQLEVKESRSSRGSSGMTEDEVFSKVASLFKGQEDLLAEFGQFLPDAKRSLFTGSSLTGGKEQVKKSEEEDMINKQNKKRPRPILMHMSPLLKKKMRYSCTKDQSFASVGKHGVLREFSFFDKVRRLFKSQEVYENFLRCIALFNQEVVSGAELLQLVTPFLGKFPELYTQFKSFLGDKELSHAVSGLSDRYMEGGGGREVDYASCKRLGSSYRALPKTYQQPKCSGRTALCKEVLNDTWVSFPSWSEDSTFVSSKKTPYEEQLHRCEDERFELDVVLETNLATIRVLESVQKKLSRLSPEDQDRFRLDDCLGGTSEVIQRRAVYRIYGDKAPEIIEGLKRSPATAVPVVLKRLKAKEEEWREAQQGFNKIWREQYEKAYLKSLDHQGVNFKQNDMKALRSKSLLNEIESIYDERQEQSTEEGGVGHQGRNSSGSTSSSEPHMMFTYEDKQILEDAASLIIYHVKRQPTIHKDDKDHIKRIIQHFVPDLFFARRGELSDTEEWTDEEAEPEEGGERGGAAPSVAVGAAVGGNGNSDNSSGGVVATGSQTQPQVALTHPLQQQQQLQQQLNGETRRQRCSPSQPGETEPSAIPGDMSQPAGTTAPTPGSLPMETGSGVAGEKVDLRDPEAEHQKELDGVYNLFFVNNNWYFFLRLHQTLCSRLLRVYRQAEQQLLEHRAEQSRERLLMAEGRREKACDLAMELRLKQPSEVELEEYYPAFLDMVRSLLDGNLDSTQYEDTLREMFTIHAYIGFTIDKVIHNIIRQLQHLVSDEVCLQVVDIYLGERKRGAAGGNLSSRCVRAAWETSYQWKSERIMAEENCFKVMFIQNKGQVTMTVELLDTEEAQADDPLDVQCLSSYMEQFVGTESSLCSQADGYFFKPVFLPRNLRRFRRWQVRQVEAMRCRREWHRQLAVENAGSLDCRFKLNTHKMVFVMNSEDYMYRRGALVKARKSQHRVASNQHERFDKWHQGWLSTHVAASAERSVQNWLMGEEEEDFIPCKTTCMSTEVKGQTVNRYQVHYSSSKAPSSP</sequence>
<evidence type="ECO:0000256" key="3">
    <source>
        <dbReference type="ARBA" id="ARBA00022553"/>
    </source>
</evidence>
<evidence type="ECO:0000256" key="4">
    <source>
        <dbReference type="ARBA" id="ARBA00022737"/>
    </source>
</evidence>
<keyword evidence="3" id="KW-0597">Phosphoprotein</keyword>
<dbReference type="GO" id="GO:0070822">
    <property type="term" value="C:Sin3-type complex"/>
    <property type="evidence" value="ECO:0007669"/>
    <property type="project" value="TreeGrafter"/>
</dbReference>
<dbReference type="InterPro" id="IPR031693">
    <property type="entry name" value="Sin3_C"/>
</dbReference>
<dbReference type="Gene3D" id="1.20.1160.11">
    <property type="entry name" value="Paired amphipathic helix"/>
    <property type="match status" value="3"/>
</dbReference>
<reference evidence="17" key="2">
    <citation type="submission" date="2016-06" db="EMBL/GenBank/DDBJ databases">
        <title>The genome of a short-lived fish provides insights into sex chromosome evolution and the genetic control of aging.</title>
        <authorList>
            <person name="Reichwald K."/>
            <person name="Felder M."/>
            <person name="Petzold A."/>
            <person name="Koch P."/>
            <person name="Groth M."/>
            <person name="Platzer M."/>
        </authorList>
    </citation>
    <scope>NUCLEOTIDE SEQUENCE</scope>
    <source>
        <tissue evidence="17">Brain</tissue>
    </source>
</reference>